<comment type="caution">
    <text evidence="1">The sequence shown here is derived from an EMBL/GenBank/DDBJ whole genome shotgun (WGS) entry which is preliminary data.</text>
</comment>
<keyword evidence="2" id="KW-1185">Reference proteome</keyword>
<evidence type="ECO:0000313" key="1">
    <source>
        <dbReference type="EMBL" id="VDI09090.1"/>
    </source>
</evidence>
<dbReference type="EMBL" id="UYJE01002256">
    <property type="protein sequence ID" value="VDI09090.1"/>
    <property type="molecule type" value="Genomic_DNA"/>
</dbReference>
<name>A0A8B6CSV0_MYTGA</name>
<protein>
    <submittedName>
        <fullName evidence="1">Uncharacterized protein</fullName>
    </submittedName>
</protein>
<gene>
    <name evidence="1" type="ORF">MGAL_10B018409</name>
</gene>
<organism evidence="1 2">
    <name type="scientific">Mytilus galloprovincialis</name>
    <name type="common">Mediterranean mussel</name>
    <dbReference type="NCBI Taxonomy" id="29158"/>
    <lineage>
        <taxon>Eukaryota</taxon>
        <taxon>Metazoa</taxon>
        <taxon>Spiralia</taxon>
        <taxon>Lophotrochozoa</taxon>
        <taxon>Mollusca</taxon>
        <taxon>Bivalvia</taxon>
        <taxon>Autobranchia</taxon>
        <taxon>Pteriomorphia</taxon>
        <taxon>Mytilida</taxon>
        <taxon>Mytiloidea</taxon>
        <taxon>Mytilidae</taxon>
        <taxon>Mytilinae</taxon>
        <taxon>Mytilus</taxon>
    </lineage>
</organism>
<proteinExistence type="predicted"/>
<reference evidence="1" key="1">
    <citation type="submission" date="2018-11" db="EMBL/GenBank/DDBJ databases">
        <authorList>
            <person name="Alioto T."/>
            <person name="Alioto T."/>
        </authorList>
    </citation>
    <scope>NUCLEOTIDE SEQUENCE</scope>
</reference>
<accession>A0A8B6CSV0</accession>
<sequence>MILQQILCKAAKKENISKMCFKAAKHFGCTYNELIQRKTKSYCLKDRLKSLHCLSFEEATSDLQCQITNILDDIDVKMKPNFCIEEFTVGKSFVRQRRKKKGYVDFDDLDPHTWKLDNGVNGRWKTYYNVLSYDGLVVLCVTPRTVIPANQMHMEPQDYALALEQRLIQNFCLIEKDIRLGNKSFDTGSRARNPYAGYILVICFLTDLSYGNIECLYCSAVENATECQQFITCENDEICYQQKYVNGAGSVLYDYGCSSQPTCRRIDTAPIIGRRDEGRHIKCTSCCSHGSLCNRNLMCDQTTNN</sequence>
<dbReference type="AlphaFoldDB" id="A0A8B6CSV0"/>
<dbReference type="OrthoDB" id="6152554at2759"/>
<dbReference type="Proteomes" id="UP000596742">
    <property type="component" value="Unassembled WGS sequence"/>
</dbReference>
<feature type="non-terminal residue" evidence="1">
    <location>
        <position position="1"/>
    </location>
</feature>
<evidence type="ECO:0000313" key="2">
    <source>
        <dbReference type="Proteomes" id="UP000596742"/>
    </source>
</evidence>